<dbReference type="Proteomes" id="UP000261087">
    <property type="component" value="Unassembled WGS sequence"/>
</dbReference>
<comment type="caution">
    <text evidence="6">The sequence shown here is derived from an EMBL/GenBank/DDBJ whole genome shotgun (WGS) entry which is preliminary data.</text>
</comment>
<dbReference type="SMART" id="SM00382">
    <property type="entry name" value="AAA"/>
    <property type="match status" value="1"/>
</dbReference>
<dbReference type="PROSITE" id="PS00211">
    <property type="entry name" value="ABC_TRANSPORTER_1"/>
    <property type="match status" value="1"/>
</dbReference>
<protein>
    <submittedName>
        <fullName evidence="6">ATP-binding cassette domain-containing protein</fullName>
    </submittedName>
</protein>
<keyword evidence="2" id="KW-0813">Transport</keyword>
<keyword evidence="4 6" id="KW-0067">ATP-binding</keyword>
<dbReference type="InterPro" id="IPR017871">
    <property type="entry name" value="ABC_transporter-like_CS"/>
</dbReference>
<dbReference type="InterPro" id="IPR003439">
    <property type="entry name" value="ABC_transporter-like_ATP-bd"/>
</dbReference>
<name>A0A3E5FR46_9FIRM</name>
<organism evidence="6 7">
    <name type="scientific">Thomasclavelia spiroformis</name>
    <dbReference type="NCBI Taxonomy" id="29348"/>
    <lineage>
        <taxon>Bacteria</taxon>
        <taxon>Bacillati</taxon>
        <taxon>Bacillota</taxon>
        <taxon>Erysipelotrichia</taxon>
        <taxon>Erysipelotrichales</taxon>
        <taxon>Coprobacillaceae</taxon>
        <taxon>Thomasclavelia</taxon>
    </lineage>
</organism>
<keyword evidence="3" id="KW-0547">Nucleotide-binding</keyword>
<accession>A0A3E5FR46</accession>
<evidence type="ECO:0000256" key="2">
    <source>
        <dbReference type="ARBA" id="ARBA00022448"/>
    </source>
</evidence>
<evidence type="ECO:0000256" key="3">
    <source>
        <dbReference type="ARBA" id="ARBA00022741"/>
    </source>
</evidence>
<dbReference type="SUPFAM" id="SSF52540">
    <property type="entry name" value="P-loop containing nucleoside triphosphate hydrolases"/>
    <property type="match status" value="1"/>
</dbReference>
<gene>
    <name evidence="6" type="ORF">DXB31_06965</name>
</gene>
<evidence type="ECO:0000256" key="1">
    <source>
        <dbReference type="ARBA" id="ARBA00005417"/>
    </source>
</evidence>
<evidence type="ECO:0000313" key="6">
    <source>
        <dbReference type="EMBL" id="RGO09777.1"/>
    </source>
</evidence>
<dbReference type="EMBL" id="QSVF01000014">
    <property type="protein sequence ID" value="RGO09777.1"/>
    <property type="molecule type" value="Genomic_DNA"/>
</dbReference>
<dbReference type="Gene3D" id="3.40.50.300">
    <property type="entry name" value="P-loop containing nucleotide triphosphate hydrolases"/>
    <property type="match status" value="1"/>
</dbReference>
<dbReference type="GO" id="GO:0005524">
    <property type="term" value="F:ATP binding"/>
    <property type="evidence" value="ECO:0007669"/>
    <property type="project" value="UniProtKB-KW"/>
</dbReference>
<comment type="similarity">
    <text evidence="1">Belongs to the ABC transporter superfamily.</text>
</comment>
<dbReference type="PANTHER" id="PTHR43335">
    <property type="entry name" value="ABC TRANSPORTER, ATP-BINDING PROTEIN"/>
    <property type="match status" value="1"/>
</dbReference>
<proteinExistence type="inferred from homology"/>
<dbReference type="PANTHER" id="PTHR43335:SF8">
    <property type="entry name" value="ABC TRANSPORTER, ATP-BINDING PROTEIN"/>
    <property type="match status" value="1"/>
</dbReference>
<evidence type="ECO:0000256" key="4">
    <source>
        <dbReference type="ARBA" id="ARBA00022840"/>
    </source>
</evidence>
<reference evidence="6 7" key="1">
    <citation type="submission" date="2018-08" db="EMBL/GenBank/DDBJ databases">
        <title>A genome reference for cultivated species of the human gut microbiota.</title>
        <authorList>
            <person name="Zou Y."/>
            <person name="Xue W."/>
            <person name="Luo G."/>
        </authorList>
    </citation>
    <scope>NUCLEOTIDE SEQUENCE [LARGE SCALE GENOMIC DNA]</scope>
    <source>
        <strain evidence="6 7">OM02-6</strain>
    </source>
</reference>
<dbReference type="RefSeq" id="WP_117604988.1">
    <property type="nucleotide sequence ID" value="NZ_CAUWNQ010000127.1"/>
</dbReference>
<dbReference type="PROSITE" id="PS50893">
    <property type="entry name" value="ABC_TRANSPORTER_2"/>
    <property type="match status" value="1"/>
</dbReference>
<evidence type="ECO:0000313" key="7">
    <source>
        <dbReference type="Proteomes" id="UP000261087"/>
    </source>
</evidence>
<feature type="domain" description="ABC transporter" evidence="5">
    <location>
        <begin position="6"/>
        <end position="231"/>
    </location>
</feature>
<sequence length="299" mass="34022">MNENVVEINNLCKTYKDTKAVSHVNMTIKKGDVYGFIGRNGAGKSTTLKMIVGLIFPTSGQIKLFGESRNKFTDRRIGSLIENPGLYPNLSAYDNMELKAIAMGLKDKEKIIELLNLVKLDFKSKKIVKKFSLGMKQRLAIALALLGNPDLLILDEPINGLDPEGIRQIREVIQYLNENKKMTIIISSHILGELSKVATRYGIIRDGQMIEEISAKELDQKCRDYLLLKVEQVEKAIPLLENDLGIYDYIVHENNEIRIYDNIESSKINLVLTKHNIKINQIYYQKQDLESYFLEKIGG</sequence>
<evidence type="ECO:0000259" key="5">
    <source>
        <dbReference type="PROSITE" id="PS50893"/>
    </source>
</evidence>
<dbReference type="InterPro" id="IPR027417">
    <property type="entry name" value="P-loop_NTPase"/>
</dbReference>
<dbReference type="AlphaFoldDB" id="A0A3E5FR46"/>
<dbReference type="InterPro" id="IPR003593">
    <property type="entry name" value="AAA+_ATPase"/>
</dbReference>
<dbReference type="Pfam" id="PF00005">
    <property type="entry name" value="ABC_tran"/>
    <property type="match status" value="1"/>
</dbReference>
<dbReference type="GO" id="GO:0016887">
    <property type="term" value="F:ATP hydrolysis activity"/>
    <property type="evidence" value="ECO:0007669"/>
    <property type="project" value="InterPro"/>
</dbReference>